<feature type="region of interest" description="Disordered" evidence="2">
    <location>
        <begin position="290"/>
        <end position="343"/>
    </location>
</feature>
<dbReference type="InterPro" id="IPR023346">
    <property type="entry name" value="Lysozyme-like_dom_sf"/>
</dbReference>
<name>A0ABV7LDW4_9HYPH</name>
<dbReference type="CDD" id="cd00442">
    <property type="entry name" value="Lyz-like"/>
    <property type="match status" value="1"/>
</dbReference>
<evidence type="ECO:0000313" key="5">
    <source>
        <dbReference type="EMBL" id="MFC3265819.1"/>
    </source>
</evidence>
<keyword evidence="3" id="KW-0732">Signal</keyword>
<evidence type="ECO:0000256" key="2">
    <source>
        <dbReference type="SAM" id="MobiDB-lite"/>
    </source>
</evidence>
<dbReference type="EMBL" id="JBHRUV010000022">
    <property type="protein sequence ID" value="MFC3265819.1"/>
    <property type="molecule type" value="Genomic_DNA"/>
</dbReference>
<dbReference type="SUPFAM" id="SSF53955">
    <property type="entry name" value="Lysozyme-like"/>
    <property type="match status" value="1"/>
</dbReference>
<evidence type="ECO:0000256" key="3">
    <source>
        <dbReference type="SAM" id="SignalP"/>
    </source>
</evidence>
<feature type="domain" description="Transglycosylase SLT" evidence="4">
    <location>
        <begin position="77"/>
        <end position="127"/>
    </location>
</feature>
<proteinExistence type="inferred from homology"/>
<evidence type="ECO:0000256" key="1">
    <source>
        <dbReference type="ARBA" id="ARBA00009387"/>
    </source>
</evidence>
<dbReference type="Pfam" id="PF01464">
    <property type="entry name" value="SLT"/>
    <property type="match status" value="1"/>
</dbReference>
<feature type="chain" id="PRO_5045061884" evidence="3">
    <location>
        <begin position="28"/>
        <end position="343"/>
    </location>
</feature>
<feature type="compositionally biased region" description="Basic residues" evidence="2">
    <location>
        <begin position="309"/>
        <end position="343"/>
    </location>
</feature>
<accession>A0ABV7LDW4</accession>
<gene>
    <name evidence="5" type="ORF">ACFOEX_05540</name>
</gene>
<reference evidence="6" key="1">
    <citation type="journal article" date="2019" name="Int. J. Syst. Evol. Microbiol.">
        <title>The Global Catalogue of Microorganisms (GCM) 10K type strain sequencing project: providing services to taxonomists for standard genome sequencing and annotation.</title>
        <authorList>
            <consortium name="The Broad Institute Genomics Platform"/>
            <consortium name="The Broad Institute Genome Sequencing Center for Infectious Disease"/>
            <person name="Wu L."/>
            <person name="Ma J."/>
        </authorList>
    </citation>
    <scope>NUCLEOTIDE SEQUENCE [LARGE SCALE GENOMIC DNA]</scope>
    <source>
        <strain evidence="6">CCM 7941</strain>
    </source>
</reference>
<dbReference type="InterPro" id="IPR008258">
    <property type="entry name" value="Transglycosylase_SLT_dom_1"/>
</dbReference>
<dbReference type="Gene3D" id="1.10.530.10">
    <property type="match status" value="1"/>
</dbReference>
<dbReference type="Proteomes" id="UP001595536">
    <property type="component" value="Unassembled WGS sequence"/>
</dbReference>
<comment type="caution">
    <text evidence="5">The sequence shown here is derived from an EMBL/GenBank/DDBJ whole genome shotgun (WGS) entry which is preliminary data.</text>
</comment>
<sequence length="343" mass="36082">MIKIRTFARSGCACALAAFLTGGVVVAAREATPLSTLQPPGAAPAPPLVVLRECKAPPVISAGQVKVPANVARSLARASDNSGVDLRLLIGVARRESGFRPDARAKTSSAAGLFQFIDSTWLRAVRDYGASHGLAKEAAMIDAGGEVADPAARREILALRDNPDIAAAIAADMLRDDARKLQARLDRNLTDADIYATHFLGVTKASHLAQLVATKPAAAAAPAFPAAARANRSIFYRRSGRRSRSRTIRAVYDSLALPYAAETDAVARQVRRLLGGALKPDMQFVGVSGPPATGADAGPKTPPVATKPAVRRALRRRAAASRTAAHARARRARGGHVHGRARR</sequence>
<protein>
    <submittedName>
        <fullName evidence="5">Transglycosylase SLT domain-containing protein</fullName>
    </submittedName>
</protein>
<dbReference type="RefSeq" id="WP_376868767.1">
    <property type="nucleotide sequence ID" value="NZ_JBHRUV010000022.1"/>
</dbReference>
<evidence type="ECO:0000313" key="6">
    <source>
        <dbReference type="Proteomes" id="UP001595536"/>
    </source>
</evidence>
<comment type="similarity">
    <text evidence="1">Belongs to the virb1 family.</text>
</comment>
<keyword evidence="6" id="KW-1185">Reference proteome</keyword>
<organism evidence="5 6">
    <name type="scientific">Camelimonas abortus</name>
    <dbReference type="NCBI Taxonomy" id="1017184"/>
    <lineage>
        <taxon>Bacteria</taxon>
        <taxon>Pseudomonadati</taxon>
        <taxon>Pseudomonadota</taxon>
        <taxon>Alphaproteobacteria</taxon>
        <taxon>Hyphomicrobiales</taxon>
        <taxon>Chelatococcaceae</taxon>
        <taxon>Camelimonas</taxon>
    </lineage>
</organism>
<feature type="signal peptide" evidence="3">
    <location>
        <begin position="1"/>
        <end position="27"/>
    </location>
</feature>
<evidence type="ECO:0000259" key="4">
    <source>
        <dbReference type="Pfam" id="PF01464"/>
    </source>
</evidence>